<organism evidence="2 3">
    <name type="scientific">Fusarium irregulare</name>
    <dbReference type="NCBI Taxonomy" id="2494466"/>
    <lineage>
        <taxon>Eukaryota</taxon>
        <taxon>Fungi</taxon>
        <taxon>Dikarya</taxon>
        <taxon>Ascomycota</taxon>
        <taxon>Pezizomycotina</taxon>
        <taxon>Sordariomycetes</taxon>
        <taxon>Hypocreomycetidae</taxon>
        <taxon>Hypocreales</taxon>
        <taxon>Nectriaceae</taxon>
        <taxon>Fusarium</taxon>
        <taxon>Fusarium incarnatum-equiseti species complex</taxon>
    </lineage>
</organism>
<accession>A0A9W8PQG6</accession>
<feature type="region of interest" description="Disordered" evidence="1">
    <location>
        <begin position="148"/>
        <end position="181"/>
    </location>
</feature>
<name>A0A9W8PQG6_9HYPO</name>
<evidence type="ECO:0000313" key="3">
    <source>
        <dbReference type="Proteomes" id="UP001152130"/>
    </source>
</evidence>
<gene>
    <name evidence="2" type="ORF">NW766_005972</name>
</gene>
<evidence type="ECO:0008006" key="4">
    <source>
        <dbReference type="Google" id="ProtNLM"/>
    </source>
</evidence>
<evidence type="ECO:0000313" key="2">
    <source>
        <dbReference type="EMBL" id="KAJ4013733.1"/>
    </source>
</evidence>
<comment type="caution">
    <text evidence="2">The sequence shown here is derived from an EMBL/GenBank/DDBJ whole genome shotgun (WGS) entry which is preliminary data.</text>
</comment>
<proteinExistence type="predicted"/>
<reference evidence="2" key="1">
    <citation type="submission" date="2022-10" db="EMBL/GenBank/DDBJ databases">
        <title>Fusarium specimens isolated from Avocado Roots.</title>
        <authorList>
            <person name="Stajich J."/>
            <person name="Roper C."/>
            <person name="Heimlech-Rivalta G."/>
        </authorList>
    </citation>
    <scope>NUCLEOTIDE SEQUENCE</scope>
    <source>
        <strain evidence="2">CF00143</strain>
    </source>
</reference>
<dbReference type="EMBL" id="JAPDHF010000008">
    <property type="protein sequence ID" value="KAJ4013733.1"/>
    <property type="molecule type" value="Genomic_DNA"/>
</dbReference>
<dbReference type="AlphaFoldDB" id="A0A9W8PQG6"/>
<protein>
    <recommendedName>
        <fullName evidence="4">Apple domain-containing protein</fullName>
    </recommendedName>
</protein>
<dbReference type="Proteomes" id="UP001152130">
    <property type="component" value="Unassembled WGS sequence"/>
</dbReference>
<evidence type="ECO:0000256" key="1">
    <source>
        <dbReference type="SAM" id="MobiDB-lite"/>
    </source>
</evidence>
<sequence>MAPRFYGVPSRKESLSGLGTMWILTSDCAALWDPYVEELAGEFWYMIETTPLALPGSWVFDDEGAGDGFSCLLYPEEKFYNCLHRRRQFYRGNECIDNKLLWFLITMSLKTLAWCCLALAPGGVFGGACKPRSTDITTTSTVLMTFSSETSQPTDPTTTTSADVETTVSSDVPVRTTSSEPCPSWTPITPYPANKVCGKEVYRGNLDSSPVYLGNQLKENINACAKVCGDTKDCVSFYAQDYVPGPGAPTYKICFLFKGYEEDIEFAPGDKPSYWEQGCFECTREVADPIQT</sequence>
<keyword evidence="3" id="KW-1185">Reference proteome</keyword>
<feature type="compositionally biased region" description="Low complexity" evidence="1">
    <location>
        <begin position="148"/>
        <end position="170"/>
    </location>
</feature>